<evidence type="ECO:0000313" key="6">
    <source>
        <dbReference type="EMBL" id="KTD62775.1"/>
    </source>
</evidence>
<dbReference type="Pfam" id="PF03400">
    <property type="entry name" value="DDE_Tnp_IS1"/>
    <property type="match status" value="1"/>
</dbReference>
<accession>A0A0W0Z0Z1</accession>
<evidence type="ECO:0000256" key="2">
    <source>
        <dbReference type="ARBA" id="ARBA00008841"/>
    </source>
</evidence>
<comment type="caution">
    <text evidence="6">The sequence shown here is derived from an EMBL/GenBank/DDBJ whole genome shotgun (WGS) entry which is preliminary data.</text>
</comment>
<keyword evidence="7" id="KW-1185">Reference proteome</keyword>
<evidence type="ECO:0000259" key="5">
    <source>
        <dbReference type="Pfam" id="PF03811"/>
    </source>
</evidence>
<organism evidence="6 7">
    <name type="scientific">Legionella santicrucis</name>
    <dbReference type="NCBI Taxonomy" id="45074"/>
    <lineage>
        <taxon>Bacteria</taxon>
        <taxon>Pseudomonadati</taxon>
        <taxon>Pseudomonadota</taxon>
        <taxon>Gammaproteobacteria</taxon>
        <taxon>Legionellales</taxon>
        <taxon>Legionellaceae</taxon>
        <taxon>Legionella</taxon>
    </lineage>
</organism>
<dbReference type="GO" id="GO:0006313">
    <property type="term" value="P:DNA transposition"/>
    <property type="evidence" value="ECO:0007669"/>
    <property type="project" value="InterPro"/>
</dbReference>
<comment type="function">
    <text evidence="1">Absolutely required for transposition of IS1.</text>
</comment>
<evidence type="ECO:0000256" key="3">
    <source>
        <dbReference type="ARBA" id="ARBA00022578"/>
    </source>
</evidence>
<dbReference type="EMBL" id="LNYU01000033">
    <property type="protein sequence ID" value="KTD62775.1"/>
    <property type="molecule type" value="Genomic_DNA"/>
</dbReference>
<dbReference type="PATRIC" id="fig|45074.5.peg.1870"/>
<keyword evidence="3" id="KW-0815">Transposition</keyword>
<proteinExistence type="inferred from homology"/>
<evidence type="ECO:0000256" key="1">
    <source>
        <dbReference type="ARBA" id="ARBA00004091"/>
    </source>
</evidence>
<evidence type="ECO:0000256" key="4">
    <source>
        <dbReference type="ARBA" id="ARBA00023172"/>
    </source>
</evidence>
<feature type="domain" description="InsA N-terminal zinc ribbon" evidence="5">
    <location>
        <begin position="1"/>
        <end position="33"/>
    </location>
</feature>
<comment type="similarity">
    <text evidence="2">Belongs to the transposase 27 family.</text>
</comment>
<gene>
    <name evidence="6" type="ORF">Lsan_1762</name>
</gene>
<protein>
    <submittedName>
        <fullName evidence="6">Transposase</fullName>
    </submittedName>
</protein>
<name>A0A0W0Z0Z1_9GAMM</name>
<dbReference type="InterPro" id="IPR005063">
    <property type="entry name" value="Transposase_27"/>
</dbReference>
<dbReference type="InterPro" id="IPR051354">
    <property type="entry name" value="Transposase_27_IS1"/>
</dbReference>
<dbReference type="NCBIfam" id="NF033558">
    <property type="entry name" value="transpos_IS1"/>
    <property type="match status" value="1"/>
</dbReference>
<dbReference type="STRING" id="45074.Lsan_1762"/>
<keyword evidence="4" id="KW-0233">DNA recombination</keyword>
<dbReference type="PANTHER" id="PTHR33293">
    <property type="entry name" value="INSERTION ELEMENT IS1 1 PROTEIN INSB-RELATED"/>
    <property type="match status" value="1"/>
</dbReference>
<dbReference type="Pfam" id="PF03811">
    <property type="entry name" value="Zn_ribbon_InsA"/>
    <property type="match status" value="1"/>
</dbReference>
<dbReference type="AlphaFoldDB" id="A0A0W0Z0Z1"/>
<dbReference type="Proteomes" id="UP000054703">
    <property type="component" value="Unassembled WGS sequence"/>
</dbReference>
<reference evidence="6 7" key="1">
    <citation type="submission" date="2015-11" db="EMBL/GenBank/DDBJ databases">
        <title>Genomic analysis of 38 Legionella species identifies large and diverse effector repertoires.</title>
        <authorList>
            <person name="Burstein D."/>
            <person name="Amaro F."/>
            <person name="Zusman T."/>
            <person name="Lifshitz Z."/>
            <person name="Cohen O."/>
            <person name="Gilbert J.A."/>
            <person name="Pupko T."/>
            <person name="Shuman H.A."/>
            <person name="Segal G."/>
        </authorList>
    </citation>
    <scope>NUCLEOTIDE SEQUENCE [LARGE SCALE GENOMIC DNA]</scope>
    <source>
        <strain evidence="6 7">SC-63-C7</strain>
    </source>
</reference>
<sequence>MAFVEVRCTECDGVEVVKYGKSGTGEQRYLCRRAVCRKTFQLAHRYKACDQGKLEKLLSSKAEQQPILLLPITLELDEQWSFVCGKSNQRWLWLALNHYTSEILAYTFGDRTDKTCKQLQHLMEPFNITQYFTDGLGAYQRILPFEQHEEGKRNTQKIERKFLTFRTRIKRLARKTICFSKSEFMHDTVIGLFINRFEFGRKV</sequence>
<dbReference type="RefSeq" id="WP_202814625.1">
    <property type="nucleotide sequence ID" value="NZ_CAAAIH010000090.1"/>
</dbReference>
<dbReference type="PANTHER" id="PTHR33293:SF1">
    <property type="entry name" value="INSERTION ELEMENT IS1 1 PROTEIN INSB-RELATED"/>
    <property type="match status" value="1"/>
</dbReference>
<dbReference type="InterPro" id="IPR003220">
    <property type="entry name" value="InsA_N_dom_Znf"/>
</dbReference>
<dbReference type="GO" id="GO:0003677">
    <property type="term" value="F:DNA binding"/>
    <property type="evidence" value="ECO:0007669"/>
    <property type="project" value="InterPro"/>
</dbReference>
<dbReference type="GO" id="GO:0004803">
    <property type="term" value="F:transposase activity"/>
    <property type="evidence" value="ECO:0007669"/>
    <property type="project" value="InterPro"/>
</dbReference>
<evidence type="ECO:0000313" key="7">
    <source>
        <dbReference type="Proteomes" id="UP000054703"/>
    </source>
</evidence>